<dbReference type="Proteomes" id="UP000192342">
    <property type="component" value="Unassembled WGS sequence"/>
</dbReference>
<comment type="caution">
    <text evidence="7">The sequence shown here is derived from an EMBL/GenBank/DDBJ whole genome shotgun (WGS) entry which is preliminary data.</text>
</comment>
<dbReference type="GO" id="GO:0009279">
    <property type="term" value="C:cell outer membrane"/>
    <property type="evidence" value="ECO:0007669"/>
    <property type="project" value="UniProtKB-SubCell"/>
</dbReference>
<dbReference type="PROSITE" id="PS51257">
    <property type="entry name" value="PROKAR_LIPOPROTEIN"/>
    <property type="match status" value="1"/>
</dbReference>
<dbReference type="Pfam" id="PF13360">
    <property type="entry name" value="PQQ_2"/>
    <property type="match status" value="1"/>
</dbReference>
<dbReference type="InterPro" id="IPR015943">
    <property type="entry name" value="WD40/YVTN_repeat-like_dom_sf"/>
</dbReference>
<dbReference type="InterPro" id="IPR018391">
    <property type="entry name" value="PQQ_b-propeller_rpt"/>
</dbReference>
<dbReference type="SMART" id="SM00564">
    <property type="entry name" value="PQQ"/>
    <property type="match status" value="7"/>
</dbReference>
<evidence type="ECO:0000313" key="8">
    <source>
        <dbReference type="Proteomes" id="UP000192342"/>
    </source>
</evidence>
<dbReference type="GO" id="GO:0043165">
    <property type="term" value="P:Gram-negative-bacterium-type cell outer membrane assembly"/>
    <property type="evidence" value="ECO:0007669"/>
    <property type="project" value="UniProtKB-UniRule"/>
</dbReference>
<keyword evidence="2 4" id="KW-0472">Membrane</keyword>
<dbReference type="Gene3D" id="2.130.10.10">
    <property type="entry name" value="YVTN repeat-like/Quinoprotein amine dehydrogenase"/>
    <property type="match status" value="1"/>
</dbReference>
<dbReference type="GO" id="GO:0051205">
    <property type="term" value="P:protein insertion into membrane"/>
    <property type="evidence" value="ECO:0007669"/>
    <property type="project" value="UniProtKB-UniRule"/>
</dbReference>
<protein>
    <recommendedName>
        <fullName evidence="4">Outer membrane protein assembly factor BamB</fullName>
    </recommendedName>
</protein>
<dbReference type="STRING" id="1317117.ATO7_00540"/>
<evidence type="ECO:0000313" key="7">
    <source>
        <dbReference type="EMBL" id="ORE88317.1"/>
    </source>
</evidence>
<keyword evidence="4" id="KW-0564">Palmitate</keyword>
<dbReference type="EMBL" id="AQQV01000001">
    <property type="protein sequence ID" value="ORE88317.1"/>
    <property type="molecule type" value="Genomic_DNA"/>
</dbReference>
<keyword evidence="4 7" id="KW-0449">Lipoprotein</keyword>
<keyword evidence="3 4" id="KW-0998">Cell outer membrane</keyword>
<keyword evidence="1 4" id="KW-0732">Signal</keyword>
<comment type="subcellular location">
    <subcellularLocation>
        <location evidence="4">Cell outer membrane</location>
        <topology evidence="4">Lipid-anchor</topology>
    </subcellularLocation>
</comment>
<comment type="function">
    <text evidence="4">Part of the outer membrane protein assembly complex, which is involved in assembly and insertion of beta-barrel proteins into the outer membrane.</text>
</comment>
<dbReference type="InterPro" id="IPR011047">
    <property type="entry name" value="Quinoprotein_ADH-like_sf"/>
</dbReference>
<dbReference type="PANTHER" id="PTHR34512:SF30">
    <property type="entry name" value="OUTER MEMBRANE PROTEIN ASSEMBLY FACTOR BAMB"/>
    <property type="match status" value="1"/>
</dbReference>
<evidence type="ECO:0000256" key="3">
    <source>
        <dbReference type="ARBA" id="ARBA00023237"/>
    </source>
</evidence>
<dbReference type="InterPro" id="IPR002372">
    <property type="entry name" value="PQQ_rpt_dom"/>
</dbReference>
<evidence type="ECO:0000256" key="5">
    <source>
        <dbReference type="SAM" id="SignalP"/>
    </source>
</evidence>
<gene>
    <name evidence="4" type="primary">bamB</name>
    <name evidence="7" type="ORF">ATO7_00540</name>
</gene>
<dbReference type="RefSeq" id="WP_083558971.1">
    <property type="nucleotide sequence ID" value="NZ_AQQV01000001.1"/>
</dbReference>
<dbReference type="HAMAP" id="MF_00923">
    <property type="entry name" value="OM_assembly_BamB"/>
    <property type="match status" value="1"/>
</dbReference>
<feature type="domain" description="Pyrrolo-quinoline quinone repeat" evidence="6">
    <location>
        <begin position="71"/>
        <end position="301"/>
    </location>
</feature>
<dbReference type="PANTHER" id="PTHR34512">
    <property type="entry name" value="CELL SURFACE PROTEIN"/>
    <property type="match status" value="1"/>
</dbReference>
<reference evidence="7 8" key="1">
    <citation type="submission" date="2013-04" db="EMBL/GenBank/DDBJ databases">
        <title>Oceanococcus atlanticus 22II-S10r2 Genome Sequencing.</title>
        <authorList>
            <person name="Lai Q."/>
            <person name="Li G."/>
            <person name="Shao Z."/>
        </authorList>
    </citation>
    <scope>NUCLEOTIDE SEQUENCE [LARGE SCALE GENOMIC DNA]</scope>
    <source>
        <strain evidence="7 8">22II-S10r2</strain>
    </source>
</reference>
<name>A0A1Y1SF88_9GAMM</name>
<dbReference type="AlphaFoldDB" id="A0A1Y1SF88"/>
<evidence type="ECO:0000259" key="6">
    <source>
        <dbReference type="Pfam" id="PF13360"/>
    </source>
</evidence>
<feature type="signal peptide" evidence="5">
    <location>
        <begin position="1"/>
        <end position="15"/>
    </location>
</feature>
<evidence type="ECO:0000256" key="2">
    <source>
        <dbReference type="ARBA" id="ARBA00023136"/>
    </source>
</evidence>
<dbReference type="InterPro" id="IPR017687">
    <property type="entry name" value="BamB"/>
</dbReference>
<sequence length="381" mass="40469">MRQTLLLLLAASALAACSGKSTVAKPEPLRQIADPQVRGESRWATKTADSQGLSGLRPLLAAGRVFVGDSKGHIQALDAQGETLWSQKTDFRLSAGPALADGALIFGTLSGQAVAVEASDGSVRWSTELSSEVIAPPVGDRDLVVMRSGDGRIYGLNPADGERRWTLNRSVPALILRGAGNTLLDSNAAYVGMDNGRVIALDRTTGEPLWEEAVSLPTGRSEIERIVDVDADLLLVNDVLFAASYGGDLVALATTNGRTLWRRSLASYTGMDFDGRCLYVTDAEAVLWCLDPSNGAAIWEQNQLKHRGLSAPLAFKGNVLVSDFEGYMHAVSSADGAIIGRRKVVDDAVNRPMQAADGVVYVLGRGGRLRALDWVPVNSAG</sequence>
<comment type="subunit">
    <text evidence="4">Part of the Bam complex.</text>
</comment>
<evidence type="ECO:0000256" key="1">
    <source>
        <dbReference type="ARBA" id="ARBA00022729"/>
    </source>
</evidence>
<dbReference type="SUPFAM" id="SSF50998">
    <property type="entry name" value="Quinoprotein alcohol dehydrogenase-like"/>
    <property type="match status" value="1"/>
</dbReference>
<evidence type="ECO:0000256" key="4">
    <source>
        <dbReference type="HAMAP-Rule" id="MF_00923"/>
    </source>
</evidence>
<accession>A0A1Y1SF88</accession>
<organism evidence="7 8">
    <name type="scientific">Oceanococcus atlanticus</name>
    <dbReference type="NCBI Taxonomy" id="1317117"/>
    <lineage>
        <taxon>Bacteria</taxon>
        <taxon>Pseudomonadati</taxon>
        <taxon>Pseudomonadota</taxon>
        <taxon>Gammaproteobacteria</taxon>
        <taxon>Chromatiales</taxon>
        <taxon>Oceanococcaceae</taxon>
        <taxon>Oceanococcus</taxon>
    </lineage>
</organism>
<proteinExistence type="inferred from homology"/>
<dbReference type="OrthoDB" id="5173551at2"/>
<comment type="similarity">
    <text evidence="4">Belongs to the BamB family.</text>
</comment>
<feature type="chain" id="PRO_5012688672" description="Outer membrane protein assembly factor BamB" evidence="5">
    <location>
        <begin position="16"/>
        <end position="381"/>
    </location>
</feature>
<dbReference type="NCBIfam" id="TIGR03300">
    <property type="entry name" value="assembly_YfgL"/>
    <property type="match status" value="1"/>
</dbReference>
<keyword evidence="8" id="KW-1185">Reference proteome</keyword>